<reference evidence="2 3" key="1">
    <citation type="journal article" date="2019" name="Int. J. Syst. Evol. Microbiol.">
        <title>The Global Catalogue of Microorganisms (GCM) 10K type strain sequencing project: providing services to taxonomists for standard genome sequencing and annotation.</title>
        <authorList>
            <consortium name="The Broad Institute Genomics Platform"/>
            <consortium name="The Broad Institute Genome Sequencing Center for Infectious Disease"/>
            <person name="Wu L."/>
            <person name="Ma J."/>
        </authorList>
    </citation>
    <scope>NUCLEOTIDE SEQUENCE [LARGE SCALE GENOMIC DNA]</scope>
    <source>
        <strain evidence="2 3">JCM 3325</strain>
    </source>
</reference>
<keyword evidence="3" id="KW-1185">Reference proteome</keyword>
<organism evidence="2 3">
    <name type="scientific">Actinomadura vinacea</name>
    <dbReference type="NCBI Taxonomy" id="115336"/>
    <lineage>
        <taxon>Bacteria</taxon>
        <taxon>Bacillati</taxon>
        <taxon>Actinomycetota</taxon>
        <taxon>Actinomycetes</taxon>
        <taxon>Streptosporangiales</taxon>
        <taxon>Thermomonosporaceae</taxon>
        <taxon>Actinomadura</taxon>
    </lineage>
</organism>
<keyword evidence="1" id="KW-0812">Transmembrane</keyword>
<feature type="transmembrane region" description="Helical" evidence="1">
    <location>
        <begin position="110"/>
        <end position="130"/>
    </location>
</feature>
<sequence length="178" mass="18689">MSVTLPLIDSPRPVVRTRAPHWAVRAAWATVLCTVPSGVWRLVLGFGGDVGFTGELGEMYQGIDIMVYVLVLTVASQAAAFLTLGLVRPWGEAAPRWMPVVGGRALPRRAVITVAALGAVAVTALCAAIALVPGGPLANPDFPQGDAGLIMHLCYAPLLAWGPLVLALTIAYARRTRA</sequence>
<dbReference type="Proteomes" id="UP001501231">
    <property type="component" value="Unassembled WGS sequence"/>
</dbReference>
<dbReference type="EMBL" id="BAAARW010000039">
    <property type="protein sequence ID" value="GAA2453731.1"/>
    <property type="molecule type" value="Genomic_DNA"/>
</dbReference>
<dbReference type="RefSeq" id="WP_344597219.1">
    <property type="nucleotide sequence ID" value="NZ_BAAARW010000039.1"/>
</dbReference>
<name>A0ABN3KDI6_9ACTN</name>
<evidence type="ECO:0000256" key="1">
    <source>
        <dbReference type="SAM" id="Phobius"/>
    </source>
</evidence>
<comment type="caution">
    <text evidence="2">The sequence shown here is derived from an EMBL/GenBank/DDBJ whole genome shotgun (WGS) entry which is preliminary data.</text>
</comment>
<accession>A0ABN3KDI6</accession>
<evidence type="ECO:0008006" key="4">
    <source>
        <dbReference type="Google" id="ProtNLM"/>
    </source>
</evidence>
<feature type="transmembrane region" description="Helical" evidence="1">
    <location>
        <begin position="150"/>
        <end position="173"/>
    </location>
</feature>
<keyword evidence="1" id="KW-0472">Membrane</keyword>
<evidence type="ECO:0000313" key="3">
    <source>
        <dbReference type="Proteomes" id="UP001501231"/>
    </source>
</evidence>
<gene>
    <name evidence="2" type="ORF">GCM10010191_85580</name>
</gene>
<proteinExistence type="predicted"/>
<feature type="transmembrane region" description="Helical" evidence="1">
    <location>
        <begin position="65"/>
        <end position="90"/>
    </location>
</feature>
<evidence type="ECO:0000313" key="2">
    <source>
        <dbReference type="EMBL" id="GAA2453731.1"/>
    </source>
</evidence>
<protein>
    <recommendedName>
        <fullName evidence="4">ABC transporter permease</fullName>
    </recommendedName>
</protein>
<keyword evidence="1" id="KW-1133">Transmembrane helix</keyword>